<dbReference type="PANTHER" id="PTHR11697">
    <property type="entry name" value="GENERAL TRANSCRIPTION FACTOR 2-RELATED ZINC FINGER PROTEIN"/>
    <property type="match status" value="1"/>
</dbReference>
<dbReference type="Proteomes" id="UP000231279">
    <property type="component" value="Unassembled WGS sequence"/>
</dbReference>
<proteinExistence type="predicted"/>
<organism evidence="1 2">
    <name type="scientific">Handroanthus impetiginosus</name>
    <dbReference type="NCBI Taxonomy" id="429701"/>
    <lineage>
        <taxon>Eukaryota</taxon>
        <taxon>Viridiplantae</taxon>
        <taxon>Streptophyta</taxon>
        <taxon>Embryophyta</taxon>
        <taxon>Tracheophyta</taxon>
        <taxon>Spermatophyta</taxon>
        <taxon>Magnoliopsida</taxon>
        <taxon>eudicotyledons</taxon>
        <taxon>Gunneridae</taxon>
        <taxon>Pentapetalae</taxon>
        <taxon>asterids</taxon>
        <taxon>lamiids</taxon>
        <taxon>Lamiales</taxon>
        <taxon>Bignoniaceae</taxon>
        <taxon>Crescentiina</taxon>
        <taxon>Tabebuia alliance</taxon>
        <taxon>Handroanthus</taxon>
    </lineage>
</organism>
<dbReference type="AlphaFoldDB" id="A0A2G9GID4"/>
<name>A0A2G9GID4_9LAMI</name>
<evidence type="ECO:0000313" key="1">
    <source>
        <dbReference type="EMBL" id="PIN04962.1"/>
    </source>
</evidence>
<evidence type="ECO:0000313" key="2">
    <source>
        <dbReference type="Proteomes" id="UP000231279"/>
    </source>
</evidence>
<gene>
    <name evidence="1" type="ORF">CDL12_22500</name>
</gene>
<sequence>MTDVLENIEEKGIVPEKRVESRVLMDYLYSFEFAFNLYLMKAVLGITNDLSVLLQRKDQDILNAMKQVRVCKVRLQNMRDEGWESLLCEVSTFCNVHGICIPNMNYDFKAQGKSRRKAQQISNEHRFQMEIFKKVIDMQLQEMNSCFTEVNSKLLTCIACLSPNDSFTSFNKDRLMEFARFYPSEFSNVELLTVNNQLKSYIVDMQSDEEFLELKGIDNLAQTSVETKRNSEPIGNKWLNDCMLTFIEKDVFDDASNDAIMQRFHEFKERQRQL</sequence>
<keyword evidence="2" id="KW-1185">Reference proteome</keyword>
<dbReference type="OrthoDB" id="6778351at2759"/>
<reference evidence="2" key="1">
    <citation type="journal article" date="2018" name="Gigascience">
        <title>Genome assembly of the Pink Ipe (Handroanthus impetiginosus, Bignoniaceae), a highly valued, ecologically keystone Neotropical timber forest tree.</title>
        <authorList>
            <person name="Silva-Junior O.B."/>
            <person name="Grattapaglia D."/>
            <person name="Novaes E."/>
            <person name="Collevatti R.G."/>
        </authorList>
    </citation>
    <scope>NUCLEOTIDE SEQUENCE [LARGE SCALE GENOMIC DNA]</scope>
    <source>
        <strain evidence="2">cv. UFG-1</strain>
    </source>
</reference>
<dbReference type="InterPro" id="IPR055298">
    <property type="entry name" value="AtLOH3-like"/>
</dbReference>
<dbReference type="EMBL" id="NKXS01004950">
    <property type="protein sequence ID" value="PIN04962.1"/>
    <property type="molecule type" value="Genomic_DNA"/>
</dbReference>
<accession>A0A2G9GID4</accession>
<comment type="caution">
    <text evidence="1">The sequence shown here is derived from an EMBL/GenBank/DDBJ whole genome shotgun (WGS) entry which is preliminary data.</text>
</comment>
<protein>
    <submittedName>
        <fullName evidence="1">Uncharacterized protein</fullName>
    </submittedName>
</protein>
<dbReference type="PANTHER" id="PTHR11697:SF230">
    <property type="entry name" value="ZINC FINGER, MYM DOMAIN CONTAINING 1"/>
    <property type="match status" value="1"/>
</dbReference>
<dbReference type="STRING" id="429701.A0A2G9GID4"/>